<gene>
    <name evidence="2" type="ORF">J6I44_06200</name>
</gene>
<dbReference type="Proteomes" id="UP001207918">
    <property type="component" value="Unassembled WGS sequence"/>
</dbReference>
<keyword evidence="3" id="KW-1185">Reference proteome</keyword>
<dbReference type="EMBL" id="JAGGJA010000003">
    <property type="protein sequence ID" value="MCW9706436.1"/>
    <property type="molecule type" value="Genomic_DNA"/>
</dbReference>
<organism evidence="2 3">
    <name type="scientific">Fodinibius salsisoli</name>
    <dbReference type="NCBI Taxonomy" id="2820877"/>
    <lineage>
        <taxon>Bacteria</taxon>
        <taxon>Pseudomonadati</taxon>
        <taxon>Balneolota</taxon>
        <taxon>Balneolia</taxon>
        <taxon>Balneolales</taxon>
        <taxon>Balneolaceae</taxon>
        <taxon>Fodinibius</taxon>
    </lineage>
</organism>
<name>A0ABT3PKI5_9BACT</name>
<dbReference type="Pfam" id="PF19671">
    <property type="entry name" value="DUF6174"/>
    <property type="match status" value="1"/>
</dbReference>
<keyword evidence="1" id="KW-0472">Membrane</keyword>
<keyword evidence="1" id="KW-1133">Transmembrane helix</keyword>
<evidence type="ECO:0000313" key="3">
    <source>
        <dbReference type="Proteomes" id="UP001207918"/>
    </source>
</evidence>
<protein>
    <recommendedName>
        <fullName evidence="4">Beta-lactamase-inhibitor-like, PepSY-like</fullName>
    </recommendedName>
</protein>
<reference evidence="2 3" key="1">
    <citation type="submission" date="2021-03" db="EMBL/GenBank/DDBJ databases">
        <title>Aliifodinibius sp. nov., a new bacterium isolated from saline soil.</title>
        <authorList>
            <person name="Galisteo C."/>
            <person name="De La Haba R."/>
            <person name="Sanchez-Porro C."/>
            <person name="Ventosa A."/>
        </authorList>
    </citation>
    <scope>NUCLEOTIDE SEQUENCE [LARGE SCALE GENOMIC DNA]</scope>
    <source>
        <strain evidence="2 3">1BSP15-2V2</strain>
    </source>
</reference>
<evidence type="ECO:0008006" key="4">
    <source>
        <dbReference type="Google" id="ProtNLM"/>
    </source>
</evidence>
<sequence>MSLIHRLYQPAIPFIMAFLLIILSLPACSLFDGNDRNSADSSFRENHQKWQAMDYAEYTFTLDRYCFCGGGLYPAKVVVKADTIFSVLDPHSQKPVSIDSTLTYEDVYPTVEDLFDLIKDAMEKDADRLDVEYNNFSGFPWRIDIDYSKQIADEEIRYEITSFSGSSHLYPV</sequence>
<feature type="transmembrane region" description="Helical" evidence="1">
    <location>
        <begin position="12"/>
        <end position="31"/>
    </location>
</feature>
<evidence type="ECO:0000256" key="1">
    <source>
        <dbReference type="SAM" id="Phobius"/>
    </source>
</evidence>
<dbReference type="InterPro" id="IPR046172">
    <property type="entry name" value="DUF6174"/>
</dbReference>
<keyword evidence="1" id="KW-0812">Transmembrane</keyword>
<accession>A0ABT3PKI5</accession>
<comment type="caution">
    <text evidence="2">The sequence shown here is derived from an EMBL/GenBank/DDBJ whole genome shotgun (WGS) entry which is preliminary data.</text>
</comment>
<proteinExistence type="predicted"/>
<evidence type="ECO:0000313" key="2">
    <source>
        <dbReference type="EMBL" id="MCW9706436.1"/>
    </source>
</evidence>
<dbReference type="RefSeq" id="WP_265765142.1">
    <property type="nucleotide sequence ID" value="NZ_JAGGJA010000003.1"/>
</dbReference>